<dbReference type="Pfam" id="PF12697">
    <property type="entry name" value="Abhydrolase_6"/>
    <property type="match status" value="1"/>
</dbReference>
<evidence type="ECO:0000313" key="4">
    <source>
        <dbReference type="Proteomes" id="UP000503308"/>
    </source>
</evidence>
<dbReference type="SUPFAM" id="SSF53474">
    <property type="entry name" value="alpha/beta-Hydrolases"/>
    <property type="match status" value="1"/>
</dbReference>
<proteinExistence type="predicted"/>
<dbReference type="Gene3D" id="3.40.50.1820">
    <property type="entry name" value="alpha/beta hydrolase"/>
    <property type="match status" value="1"/>
</dbReference>
<dbReference type="PANTHER" id="PTHR48081">
    <property type="entry name" value="AB HYDROLASE SUPERFAMILY PROTEIN C4A8.06C"/>
    <property type="match status" value="1"/>
</dbReference>
<dbReference type="InterPro" id="IPR050300">
    <property type="entry name" value="GDXG_lipolytic_enzyme"/>
</dbReference>
<protein>
    <submittedName>
        <fullName evidence="3">Alpha/beta fold hydrolase</fullName>
    </submittedName>
</protein>
<feature type="domain" description="AB hydrolase-1" evidence="2">
    <location>
        <begin position="66"/>
        <end position="234"/>
    </location>
</feature>
<dbReference type="PANTHER" id="PTHR48081:SF33">
    <property type="entry name" value="KYNURENINE FORMAMIDASE"/>
    <property type="match status" value="1"/>
</dbReference>
<evidence type="ECO:0000259" key="2">
    <source>
        <dbReference type="Pfam" id="PF12697"/>
    </source>
</evidence>
<keyword evidence="4" id="KW-1185">Reference proteome</keyword>
<dbReference type="KEGG" id="rpon:G3256_17425"/>
<dbReference type="RefSeq" id="WP_169642042.1">
    <property type="nucleotide sequence ID" value="NZ_CP048788.1"/>
</dbReference>
<name>A0A858SVU7_9RHOB</name>
<dbReference type="EMBL" id="CP048788">
    <property type="protein sequence ID" value="QJF52825.1"/>
    <property type="molecule type" value="Genomic_DNA"/>
</dbReference>
<dbReference type="InterPro" id="IPR029058">
    <property type="entry name" value="AB_hydrolase_fold"/>
</dbReference>
<reference evidence="3 4" key="1">
    <citation type="submission" date="2020-02" db="EMBL/GenBank/DDBJ databases">
        <title>Genome sequence of Roseobacter ponti.</title>
        <authorList>
            <person name="Hollensteiner J."/>
            <person name="Schneider D."/>
            <person name="Poehlein A."/>
            <person name="Daniel R."/>
        </authorList>
    </citation>
    <scope>NUCLEOTIDE SEQUENCE [LARGE SCALE GENOMIC DNA]</scope>
    <source>
        <strain evidence="3 4">DSM 106830</strain>
    </source>
</reference>
<dbReference type="GO" id="GO:0016787">
    <property type="term" value="F:hydrolase activity"/>
    <property type="evidence" value="ECO:0007669"/>
    <property type="project" value="UniProtKB-KW"/>
</dbReference>
<dbReference type="AlphaFoldDB" id="A0A858SVU7"/>
<dbReference type="InterPro" id="IPR000073">
    <property type="entry name" value="AB_hydrolase_1"/>
</dbReference>
<gene>
    <name evidence="3" type="ORF">G3256_17425</name>
</gene>
<evidence type="ECO:0000256" key="1">
    <source>
        <dbReference type="ARBA" id="ARBA00022801"/>
    </source>
</evidence>
<organism evidence="3 4">
    <name type="scientific">Roseobacter ponti</name>
    <dbReference type="NCBI Taxonomy" id="1891787"/>
    <lineage>
        <taxon>Bacteria</taxon>
        <taxon>Pseudomonadati</taxon>
        <taxon>Pseudomonadota</taxon>
        <taxon>Alphaproteobacteria</taxon>
        <taxon>Rhodobacterales</taxon>
        <taxon>Roseobacteraceae</taxon>
        <taxon>Roseobacter</taxon>
    </lineage>
</organism>
<dbReference type="Proteomes" id="UP000503308">
    <property type="component" value="Chromosome"/>
</dbReference>
<accession>A0A858SVU7</accession>
<evidence type="ECO:0000313" key="3">
    <source>
        <dbReference type="EMBL" id="QJF52825.1"/>
    </source>
</evidence>
<keyword evidence="1 3" id="KW-0378">Hydrolase</keyword>
<sequence length="262" mass="28530">MKPLDDAYANAAYIEGAETWPPKWQAEADRFRKSLGPRAEISNRYGSSDRQVFDFFNASGVPRGTVIFVHGGYWKAFDHTSWSHLAAGPLSAGWSVAMPGYDLCPDLRISEITRQVAEAVTKIAGRTDGPLVLAGHSAGGHLVGRMTDPLILPDAVRSRIVRVAPVSPVADLTPLMETTMNEILQIDAAEAQAESLVNMAPPQTEVKIWVGADERPAFLEQADLLARTWGARQVIVPGRHHFDVIDAFTDPDSDLTAFLTGQ</sequence>